<reference evidence="1 2" key="2">
    <citation type="journal article" date="2017" name="Nature">
        <title>The Apostasia genome and the evolution of orchids.</title>
        <authorList>
            <person name="Zhang G.Q."/>
            <person name="Liu K.W."/>
            <person name="Li Z."/>
            <person name="Lohaus R."/>
            <person name="Hsiao Y.Y."/>
            <person name="Niu S.C."/>
            <person name="Wang J.Y."/>
            <person name="Lin Y.C."/>
            <person name="Xu Q."/>
            <person name="Chen L.J."/>
            <person name="Yoshida K."/>
            <person name="Fujiwara S."/>
            <person name="Wang Z.W."/>
            <person name="Zhang Y.Q."/>
            <person name="Mitsuda N."/>
            <person name="Wang M."/>
            <person name="Liu G.H."/>
            <person name="Pecoraro L."/>
            <person name="Huang H.X."/>
            <person name="Xiao X.J."/>
            <person name="Lin M."/>
            <person name="Wu X.Y."/>
            <person name="Wu W.L."/>
            <person name="Chen Y.Y."/>
            <person name="Chang S.B."/>
            <person name="Sakamoto S."/>
            <person name="Ohme-Takagi M."/>
            <person name="Yagi M."/>
            <person name="Zeng S.J."/>
            <person name="Shen C.Y."/>
            <person name="Yeh C.M."/>
            <person name="Luo Y.B."/>
            <person name="Tsai W.C."/>
            <person name="Van de Peer Y."/>
            <person name="Liu Z.J."/>
        </authorList>
    </citation>
    <scope>NUCLEOTIDE SEQUENCE [LARGE SCALE GENOMIC DNA]</scope>
    <source>
        <tissue evidence="1">The whole plant</tissue>
    </source>
</reference>
<proteinExistence type="predicted"/>
<accession>A0A2I0VA43</accession>
<dbReference type="AlphaFoldDB" id="A0A2I0VA43"/>
<evidence type="ECO:0000313" key="1">
    <source>
        <dbReference type="EMBL" id="PKU60270.1"/>
    </source>
</evidence>
<reference evidence="1 2" key="1">
    <citation type="journal article" date="2016" name="Sci. Rep.">
        <title>The Dendrobium catenatum Lindl. genome sequence provides insights into polysaccharide synthase, floral development and adaptive evolution.</title>
        <authorList>
            <person name="Zhang G.Q."/>
            <person name="Xu Q."/>
            <person name="Bian C."/>
            <person name="Tsai W.C."/>
            <person name="Yeh C.M."/>
            <person name="Liu K.W."/>
            <person name="Yoshida K."/>
            <person name="Zhang L.S."/>
            <person name="Chang S.B."/>
            <person name="Chen F."/>
            <person name="Shi Y."/>
            <person name="Su Y.Y."/>
            <person name="Zhang Y.Q."/>
            <person name="Chen L.J."/>
            <person name="Yin Y."/>
            <person name="Lin M."/>
            <person name="Huang H."/>
            <person name="Deng H."/>
            <person name="Wang Z.W."/>
            <person name="Zhu S.L."/>
            <person name="Zhao X."/>
            <person name="Deng C."/>
            <person name="Niu S.C."/>
            <person name="Huang J."/>
            <person name="Wang M."/>
            <person name="Liu G.H."/>
            <person name="Yang H.J."/>
            <person name="Xiao X.J."/>
            <person name="Hsiao Y.Y."/>
            <person name="Wu W.L."/>
            <person name="Chen Y.Y."/>
            <person name="Mitsuda N."/>
            <person name="Ohme-Takagi M."/>
            <person name="Luo Y.B."/>
            <person name="Van de Peer Y."/>
            <person name="Liu Z.J."/>
        </authorList>
    </citation>
    <scope>NUCLEOTIDE SEQUENCE [LARGE SCALE GENOMIC DNA]</scope>
    <source>
        <tissue evidence="1">The whole plant</tissue>
    </source>
</reference>
<protein>
    <submittedName>
        <fullName evidence="1">Uncharacterized protein</fullName>
    </submittedName>
</protein>
<sequence length="59" mass="6954">MNDFVERTNQVPRWQSKSKEWAIIGRPWSEIVSIMLRGAMSARSTVMLYINRQIRCALQ</sequence>
<organism evidence="1 2">
    <name type="scientific">Dendrobium catenatum</name>
    <dbReference type="NCBI Taxonomy" id="906689"/>
    <lineage>
        <taxon>Eukaryota</taxon>
        <taxon>Viridiplantae</taxon>
        <taxon>Streptophyta</taxon>
        <taxon>Embryophyta</taxon>
        <taxon>Tracheophyta</taxon>
        <taxon>Spermatophyta</taxon>
        <taxon>Magnoliopsida</taxon>
        <taxon>Liliopsida</taxon>
        <taxon>Asparagales</taxon>
        <taxon>Orchidaceae</taxon>
        <taxon>Epidendroideae</taxon>
        <taxon>Malaxideae</taxon>
        <taxon>Dendrobiinae</taxon>
        <taxon>Dendrobium</taxon>
    </lineage>
</organism>
<name>A0A2I0VA43_9ASPA</name>
<keyword evidence="2" id="KW-1185">Reference proteome</keyword>
<dbReference type="Proteomes" id="UP000233837">
    <property type="component" value="Unassembled WGS sequence"/>
</dbReference>
<evidence type="ECO:0000313" key="2">
    <source>
        <dbReference type="Proteomes" id="UP000233837"/>
    </source>
</evidence>
<dbReference type="EMBL" id="KZ505190">
    <property type="protein sequence ID" value="PKU60270.1"/>
    <property type="molecule type" value="Genomic_DNA"/>
</dbReference>
<gene>
    <name evidence="1" type="ORF">MA16_Dca029251</name>
</gene>